<dbReference type="GO" id="GO:0080030">
    <property type="term" value="F:methyl indole-3-acetate esterase activity"/>
    <property type="evidence" value="ECO:0007669"/>
    <property type="project" value="TreeGrafter"/>
</dbReference>
<dbReference type="GO" id="GO:0009694">
    <property type="term" value="P:jasmonic acid metabolic process"/>
    <property type="evidence" value="ECO:0007669"/>
    <property type="project" value="TreeGrafter"/>
</dbReference>
<evidence type="ECO:0000313" key="3">
    <source>
        <dbReference type="Proteomes" id="UP000019225"/>
    </source>
</evidence>
<keyword evidence="2" id="KW-0808">Transferase</keyword>
<dbReference type="InterPro" id="IPR029058">
    <property type="entry name" value="AB_hydrolase_fold"/>
</dbReference>
<proteinExistence type="predicted"/>
<dbReference type="GO" id="GO:0016746">
    <property type="term" value="F:acyltransferase activity"/>
    <property type="evidence" value="ECO:0007669"/>
    <property type="project" value="UniProtKB-KW"/>
</dbReference>
<organism evidence="2 3">
    <name type="scientific">Kutzneria albida DSM 43870</name>
    <dbReference type="NCBI Taxonomy" id="1449976"/>
    <lineage>
        <taxon>Bacteria</taxon>
        <taxon>Bacillati</taxon>
        <taxon>Actinomycetota</taxon>
        <taxon>Actinomycetes</taxon>
        <taxon>Pseudonocardiales</taxon>
        <taxon>Pseudonocardiaceae</taxon>
        <taxon>Kutzneria</taxon>
    </lineage>
</organism>
<dbReference type="InterPro" id="IPR045889">
    <property type="entry name" value="MES/HNL"/>
</dbReference>
<gene>
    <name evidence="2" type="ORF">KALB_3479</name>
</gene>
<dbReference type="GO" id="GO:0009696">
    <property type="term" value="P:salicylic acid metabolic process"/>
    <property type="evidence" value="ECO:0007669"/>
    <property type="project" value="TreeGrafter"/>
</dbReference>
<dbReference type="STRING" id="1449976.KALB_3479"/>
<evidence type="ECO:0000259" key="1">
    <source>
        <dbReference type="Pfam" id="PF12697"/>
    </source>
</evidence>
<dbReference type="PANTHER" id="PTHR10992">
    <property type="entry name" value="METHYLESTERASE FAMILY MEMBER"/>
    <property type="match status" value="1"/>
</dbReference>
<dbReference type="SUPFAM" id="SSF53474">
    <property type="entry name" value="alpha/beta-Hydrolases"/>
    <property type="match status" value="1"/>
</dbReference>
<dbReference type="HOGENOM" id="CLU_046066_3_2_11"/>
<dbReference type="eggNOG" id="COG0596">
    <property type="taxonomic scope" value="Bacteria"/>
</dbReference>
<reference evidence="2 3" key="1">
    <citation type="journal article" date="2014" name="BMC Genomics">
        <title>Complete genome sequence of producer of the glycopeptide antibiotic Aculeximycin Kutzneria albida DSM 43870T, a representative of minor genus of Pseudonocardiaceae.</title>
        <authorList>
            <person name="Rebets Y."/>
            <person name="Tokovenko B."/>
            <person name="Lushchyk I."/>
            <person name="Ruckert C."/>
            <person name="Zaburannyi N."/>
            <person name="Bechthold A."/>
            <person name="Kalinowski J."/>
            <person name="Luzhetskyy A."/>
        </authorList>
    </citation>
    <scope>NUCLEOTIDE SEQUENCE [LARGE SCALE GENOMIC DNA]</scope>
    <source>
        <strain evidence="2">DSM 43870</strain>
    </source>
</reference>
<keyword evidence="2" id="KW-0378">Hydrolase</keyword>
<dbReference type="KEGG" id="kal:KALB_3479"/>
<sequence>MVVPHHSKEHHMATFVLVPGACHGGWCFEQLTEQLREHGHRVVTVTLTGLSERSHQLTSTVNLDTHIQDLTALLSAEQVRNAVLVGHSYGGMVITGAADRAPERVDSLVFVDAFVPRDGESCWTLTNDVQREWYLSVGEDGYSVPALPSFDARATAHPLASFLQRIRLSGDLGRFRRRDYVYATVWDGESPFAPTYERLRKDPQWTVHAVDSRHNVMRDAPEELLKILLNAA</sequence>
<dbReference type="Proteomes" id="UP000019225">
    <property type="component" value="Chromosome"/>
</dbReference>
<dbReference type="PANTHER" id="PTHR10992:SF943">
    <property type="entry name" value="METHYLESTERASE 10"/>
    <property type="match status" value="1"/>
</dbReference>
<evidence type="ECO:0000313" key="2">
    <source>
        <dbReference type="EMBL" id="AHH96844.1"/>
    </source>
</evidence>
<name>W5WFA5_9PSEU</name>
<protein>
    <submittedName>
        <fullName evidence="2">Putative hydrolase or acyltransferase</fullName>
    </submittedName>
</protein>
<accession>W5WFA5</accession>
<dbReference type="GO" id="GO:0080032">
    <property type="term" value="F:methyl jasmonate esterase activity"/>
    <property type="evidence" value="ECO:0007669"/>
    <property type="project" value="TreeGrafter"/>
</dbReference>
<dbReference type="AlphaFoldDB" id="W5WFA5"/>
<dbReference type="EMBL" id="CP007155">
    <property type="protein sequence ID" value="AHH96844.1"/>
    <property type="molecule type" value="Genomic_DNA"/>
</dbReference>
<dbReference type="InterPro" id="IPR000073">
    <property type="entry name" value="AB_hydrolase_1"/>
</dbReference>
<dbReference type="Pfam" id="PF12697">
    <property type="entry name" value="Abhydrolase_6"/>
    <property type="match status" value="1"/>
</dbReference>
<feature type="domain" description="AB hydrolase-1" evidence="1">
    <location>
        <begin position="15"/>
        <end position="225"/>
    </location>
</feature>
<dbReference type="GO" id="GO:0080031">
    <property type="term" value="F:methyl salicylate esterase activity"/>
    <property type="evidence" value="ECO:0007669"/>
    <property type="project" value="TreeGrafter"/>
</dbReference>
<dbReference type="Gene3D" id="3.40.50.1820">
    <property type="entry name" value="alpha/beta hydrolase"/>
    <property type="match status" value="1"/>
</dbReference>
<dbReference type="PATRIC" id="fig|1449976.3.peg.3498"/>
<keyword evidence="2" id="KW-0012">Acyltransferase</keyword>
<keyword evidence="3" id="KW-1185">Reference proteome</keyword>